<evidence type="ECO:0000256" key="7">
    <source>
        <dbReference type="SAM" id="MobiDB-lite"/>
    </source>
</evidence>
<feature type="compositionally biased region" description="Basic residues" evidence="7">
    <location>
        <begin position="2135"/>
        <end position="2144"/>
    </location>
</feature>
<feature type="compositionally biased region" description="Acidic residues" evidence="7">
    <location>
        <begin position="1115"/>
        <end position="1124"/>
    </location>
</feature>
<feature type="compositionally biased region" description="Low complexity" evidence="7">
    <location>
        <begin position="2123"/>
        <end position="2134"/>
    </location>
</feature>
<dbReference type="SUPFAM" id="SSF48371">
    <property type="entry name" value="ARM repeat"/>
    <property type="match status" value="1"/>
</dbReference>
<feature type="compositionally biased region" description="Acidic residues" evidence="7">
    <location>
        <begin position="1918"/>
        <end position="1927"/>
    </location>
</feature>
<evidence type="ECO:0000256" key="4">
    <source>
        <dbReference type="ARBA" id="ARBA00023242"/>
    </source>
</evidence>
<feature type="domain" description="Sister chromatid cohesion C-terminal" evidence="8">
    <location>
        <begin position="1701"/>
        <end position="1885"/>
    </location>
</feature>
<dbReference type="Pfam" id="PF12830">
    <property type="entry name" value="Nipped-B_C"/>
    <property type="match status" value="1"/>
</dbReference>
<evidence type="ECO:0000313" key="10">
    <source>
        <dbReference type="Proteomes" id="UP001153620"/>
    </source>
</evidence>
<gene>
    <name evidence="9" type="ORF">CHIRRI_LOCUS630</name>
</gene>
<dbReference type="GO" id="GO:0071169">
    <property type="term" value="P:establishment of protein localization to chromatin"/>
    <property type="evidence" value="ECO:0007669"/>
    <property type="project" value="TreeGrafter"/>
</dbReference>
<feature type="region of interest" description="Disordered" evidence="7">
    <location>
        <begin position="2112"/>
        <end position="2161"/>
    </location>
</feature>
<protein>
    <recommendedName>
        <fullName evidence="6">Nipped-B protein</fullName>
    </recommendedName>
</protein>
<dbReference type="InterPro" id="IPR033031">
    <property type="entry name" value="Scc2/Nipped-B"/>
</dbReference>
<dbReference type="PANTHER" id="PTHR21704:SF18">
    <property type="entry name" value="NIPPED-B-LIKE PROTEIN"/>
    <property type="match status" value="1"/>
</dbReference>
<feature type="compositionally biased region" description="Polar residues" evidence="7">
    <location>
        <begin position="2112"/>
        <end position="2122"/>
    </location>
</feature>
<dbReference type="CDD" id="cd23958">
    <property type="entry name" value="SCC2"/>
    <property type="match status" value="1"/>
</dbReference>
<dbReference type="GO" id="GO:0010468">
    <property type="term" value="P:regulation of gene expression"/>
    <property type="evidence" value="ECO:0007669"/>
    <property type="project" value="InterPro"/>
</dbReference>
<dbReference type="InterPro" id="IPR024986">
    <property type="entry name" value="Nipped-B_C"/>
</dbReference>
<dbReference type="PANTHER" id="PTHR21704">
    <property type="entry name" value="NIPPED-B-LIKE PROTEIN DELANGIN SCC2-RELATED"/>
    <property type="match status" value="1"/>
</dbReference>
<dbReference type="GO" id="GO:0003682">
    <property type="term" value="F:chromatin binding"/>
    <property type="evidence" value="ECO:0007669"/>
    <property type="project" value="TreeGrafter"/>
</dbReference>
<reference evidence="9" key="2">
    <citation type="submission" date="2022-10" db="EMBL/GenBank/DDBJ databases">
        <authorList>
            <consortium name="ENA_rothamsted_submissions"/>
            <consortium name="culmorum"/>
            <person name="King R."/>
        </authorList>
    </citation>
    <scope>NUCLEOTIDE SEQUENCE</scope>
</reference>
<feature type="compositionally biased region" description="Polar residues" evidence="7">
    <location>
        <begin position="408"/>
        <end position="437"/>
    </location>
</feature>
<keyword evidence="10" id="KW-1185">Reference proteome</keyword>
<reference evidence="9" key="1">
    <citation type="submission" date="2022-01" db="EMBL/GenBank/DDBJ databases">
        <authorList>
            <person name="King R."/>
        </authorList>
    </citation>
    <scope>NUCLEOTIDE SEQUENCE</scope>
</reference>
<dbReference type="GO" id="GO:0090694">
    <property type="term" value="C:Scc2-Scc4 cohesin loading complex"/>
    <property type="evidence" value="ECO:0007669"/>
    <property type="project" value="TreeGrafter"/>
</dbReference>
<evidence type="ECO:0000256" key="1">
    <source>
        <dbReference type="ARBA" id="ARBA00004123"/>
    </source>
</evidence>
<keyword evidence="3 6" id="KW-0677">Repeat</keyword>
<sequence length="2161" mass="247560">MNENNLDIPVTTLAGLTSISDLLSELPLSDTLPSQQNKSLLFHPRVAEEANNVLSQRDDVLAQQLISAIEQTNSNHIEIKPEYCKDESNTIEAPLMLKLIESSRPNVFNSNVYNQKYVNPIASSLDFENAQQQNLTQNYSLHPNPMQVNHYDASFNSTNNFNNFDPSNHYQFEQSQAGGHLQQQNMYQQTTTTPTAAEQNQQNYYGQSMVPQPNQNMNNGPSTYQHTIDDLLVHQPTTNYQQTNIYNSQEHIPAIQTHQSSYNIAQLLDTNTTSSNSLNHQQQNLTGFYQNNSNSSNLQQMTSSVCTSASSQQQEVTSFSTINTNQLEQAVKIDQNHYISGNNHTQQSQTMTKNAENQIPQSKNNHIAPSSIQQQQQQQFNNMHLRSTKTNNNNDVTHQKTAPRNNEYLEQQQQQRPSPAQGTTAPETNHLNVQQPKSENESLKETNSITTKTQQQQQPEAATTSHEIKIEASPSSTKQPTLMETFDISDADAMNFKQLIIPLSKVKVTAEEEQQVLASLEDLNASDLFSKMKEDDKRAPLKRKVPFPEEDVKETFNQPKLRRIEKKLAPVTAKMTPEELMKTNTYIRFNNYMEKIFELLDETEIISYDESDDNPECITPSLLASISAEAAKLKARASIDAIPEEKLTLLINYAMRSVHSAKNFSAGPDSADDLIAEDCLDKILNAIEAALLICNIYTSKDTKFLQEDNIDAIIKFVQFQLRETIFPSYDPVYTIETKKKAEKAQNKKKQSNQQKGITMLYTKIVELSKLFVRLFNKFHFVDTIIIHASSLGVEPFFVDNIETLQFVCLDLVTSIFQNEKYKHHRHNILNDILSSVDRLPHSKRNLRPYKLMNNAGCIQMMTALVLQLIQCSVLLPDEIYDDEKISRKKNSESKGKIDQDSFMLEKYKTATSIGGNFIQTFLNKCKSRSTETDFRPLFENFIQDLLTTVNKPEWPASELLLTLLGTVLVKYMSDKSVDQSIRVASLEYLGLVAARLRKDTVKSRNRVKVMDELIKCIKIEQEKDGEDDLDSESMIEIDAEEERTEFLQRILLDYLLLNSQEENPVWNHSRHFYLTLWYYDIHRRKKEIADGAKGYASRKKTKKTNNRKKHRGSDDSDESSDSDVQEVRDIDPELNREIFKVLDQRKKYLLSKVAPFKKSTRDIIDLKTYLDYDNANLIAQYLASKRRFSQSFDIYLKKIILVVREPVVAIRTRAMKCLGNIVEVDQSILARKDMQIGVAQKLLDAAISVREAAVDLVGKYILTDRILVDQYYEMISPRILDTGVSVRKRVIKILRDICGEFPDHPKIPDICIKMLRRVNDEENIQKLVMEVFMTMWFTPCNNNDKASIRRKCDQIIDVELSSQEKAFHGLLKTVFEPKEVKDDSKGRKEISQVLIRSCQQIVDGLVSLIMEYEKSNIARLVGCVTALHSFSQIRPQLIVAHAISLEPYLNIKCTSNEQIKFLALLAEILEQVVPLMEHPGDAFLSDLEAHLMTLIVTQRQMVVHSCVACLGAVINKMTKNYPLIRECFAKVYTRALVYTKERMIRDPNLPSEQIYTPVFRRGIFTVGLLMRFFDFSRVDVNGSNTNERNRLSPNICDEIFETLLYFLNSNIQPIQREILQALGYFCVTNCEYLTRPELREYYNHLLSNLSDQNELKIMVLKNILLYLMEEEIKMTKNDKEWQVQSKTEDLKEMCDISSGMSSRVIQIYLKEILNSFLNGDFSVRLMAMRVVEIVLRQGLVHPVQIVPYLICLSTDPETEASHSADRHLQEIDKQYQGFVNMKCQQGVQLSYHLQSIIQKKTNGRAARGYRLPKAGLEEPPSALNGFVYSLLRNTKPNRRALVGSMTKQFDDEKSTLSFMLYLADNLAYFPYVVQDEPLYLIHQIDLFISVTGTNLLQNFRDGLKPKPGEENIEKENNPLEDEDDEEDRDALYERLPDNTTDLQQCITSAQGCMLLLILKQHLKDMYGINDAKIAQYSPSESTKIYDKAMQRRPIQPFNPKATIAILKEDPKAGDELTESQKRVLVDRYLEFKQLMIKLDPDEEDEEDDDNKPLVKQSIRNQAVTSESLNANGNSSTLMADAVVNNVHLNNVQINLTRVNLPPEYQNFEKAINVNSIPKPQTQKPSKAKSTPSKKSTSKKKRRKLSSSEEDEESDFDDDDYD</sequence>
<dbReference type="EMBL" id="OU895877">
    <property type="protein sequence ID" value="CAG9797641.1"/>
    <property type="molecule type" value="Genomic_DNA"/>
</dbReference>
<feature type="compositionally biased region" description="Basic and acidic residues" evidence="7">
    <location>
        <begin position="1901"/>
        <end position="1917"/>
    </location>
</feature>
<dbReference type="GO" id="GO:1990414">
    <property type="term" value="P:replication-born double-strand break repair via sister chromatid exchange"/>
    <property type="evidence" value="ECO:0007669"/>
    <property type="project" value="TreeGrafter"/>
</dbReference>
<accession>A0A9N9RIW3</accession>
<evidence type="ECO:0000259" key="8">
    <source>
        <dbReference type="Pfam" id="PF12830"/>
    </source>
</evidence>
<feature type="compositionally biased region" description="Low complexity" evidence="7">
    <location>
        <begin position="450"/>
        <end position="464"/>
    </location>
</feature>
<dbReference type="Pfam" id="PF12765">
    <property type="entry name" value="Cohesin_HEAT"/>
    <property type="match status" value="1"/>
</dbReference>
<dbReference type="Proteomes" id="UP001153620">
    <property type="component" value="Chromosome 1"/>
</dbReference>
<keyword evidence="4 6" id="KW-0539">Nucleus</keyword>
<feature type="region of interest" description="Disordered" evidence="7">
    <location>
        <begin position="340"/>
        <end position="379"/>
    </location>
</feature>
<dbReference type="GO" id="GO:0140588">
    <property type="term" value="P:chromatin looping"/>
    <property type="evidence" value="ECO:0007669"/>
    <property type="project" value="InterPro"/>
</dbReference>
<keyword evidence="5 6" id="KW-0131">Cell cycle</keyword>
<evidence type="ECO:0000256" key="6">
    <source>
        <dbReference type="RuleBase" id="RU364107"/>
    </source>
</evidence>
<feature type="compositionally biased region" description="Acidic residues" evidence="7">
    <location>
        <begin position="2147"/>
        <end position="2161"/>
    </location>
</feature>
<dbReference type="GO" id="GO:0061775">
    <property type="term" value="F:cohesin loader activity"/>
    <property type="evidence" value="ECO:0007669"/>
    <property type="project" value="InterPro"/>
</dbReference>
<dbReference type="InterPro" id="IPR026003">
    <property type="entry name" value="Cohesin_HEAT"/>
</dbReference>
<proteinExistence type="inferred from homology"/>
<evidence type="ECO:0000256" key="3">
    <source>
        <dbReference type="ARBA" id="ARBA00022737"/>
    </source>
</evidence>
<comment type="similarity">
    <text evidence="2 6">Belongs to the SCC2/Nipped-B family.</text>
</comment>
<feature type="compositionally biased region" description="Polar residues" evidence="7">
    <location>
        <begin position="340"/>
        <end position="372"/>
    </location>
</feature>
<feature type="compositionally biased region" description="Basic residues" evidence="7">
    <location>
        <begin position="1096"/>
        <end position="1111"/>
    </location>
</feature>
<name>A0A9N9RIW3_9DIPT</name>
<dbReference type="GO" id="GO:0034087">
    <property type="term" value="P:establishment of mitotic sister chromatid cohesion"/>
    <property type="evidence" value="ECO:0007669"/>
    <property type="project" value="TreeGrafter"/>
</dbReference>
<comment type="subcellular location">
    <subcellularLocation>
        <location evidence="1 6">Nucleus</location>
    </subcellularLocation>
</comment>
<feature type="region of interest" description="Disordered" evidence="7">
    <location>
        <begin position="408"/>
        <end position="481"/>
    </location>
</feature>
<evidence type="ECO:0000256" key="5">
    <source>
        <dbReference type="ARBA" id="ARBA00023306"/>
    </source>
</evidence>
<evidence type="ECO:0000256" key="2">
    <source>
        <dbReference type="ARBA" id="ARBA00009252"/>
    </source>
</evidence>
<dbReference type="OrthoDB" id="418242at2759"/>
<feature type="region of interest" description="Disordered" evidence="7">
    <location>
        <begin position="1901"/>
        <end position="1927"/>
    </location>
</feature>
<organism evidence="9 10">
    <name type="scientific">Chironomus riparius</name>
    <dbReference type="NCBI Taxonomy" id="315576"/>
    <lineage>
        <taxon>Eukaryota</taxon>
        <taxon>Metazoa</taxon>
        <taxon>Ecdysozoa</taxon>
        <taxon>Arthropoda</taxon>
        <taxon>Hexapoda</taxon>
        <taxon>Insecta</taxon>
        <taxon>Pterygota</taxon>
        <taxon>Neoptera</taxon>
        <taxon>Endopterygota</taxon>
        <taxon>Diptera</taxon>
        <taxon>Nematocera</taxon>
        <taxon>Chironomoidea</taxon>
        <taxon>Chironomidae</taxon>
        <taxon>Chironominae</taxon>
        <taxon>Chironomus</taxon>
    </lineage>
</organism>
<dbReference type="InterPro" id="IPR016024">
    <property type="entry name" value="ARM-type_fold"/>
</dbReference>
<feature type="region of interest" description="Disordered" evidence="7">
    <location>
        <begin position="1092"/>
        <end position="1127"/>
    </location>
</feature>
<evidence type="ECO:0000313" key="9">
    <source>
        <dbReference type="EMBL" id="CAG9797641.1"/>
    </source>
</evidence>